<dbReference type="AlphaFoldDB" id="A0AAT9FHF6"/>
<dbReference type="InterPro" id="IPR011604">
    <property type="entry name" value="PDDEXK-like_dom_sf"/>
</dbReference>
<dbReference type="Gene3D" id="3.90.320.10">
    <property type="match status" value="1"/>
</dbReference>
<accession>A0AAT9FHF6</accession>
<protein>
    <recommendedName>
        <fullName evidence="1">PD-(D/E)XK endonuclease-like domain-containing protein</fullName>
    </recommendedName>
</protein>
<sequence length="282" mass="31471">MISTLNPTTDTSARGNYGRALDYISASRLSCWQQCRRKHYFRYVADIPSEPSPAMHLGKVVHATLQQWNLWRWDRKPYTMNDLHAAFFHSWEKEQAENTVPWKSDKEHDDLRDKAWELVTAYLDAAVIDESEDIAGVEVRLEAEIEGLPTVIGIVDLVRGGGRIVDFKTAAKSPSQNSAGHVHGTQLGIYALLYRHCTGTRELGIELHHLVKTKVPKVCVSEFGSMSDREIGNVIALMHQYVDSVKAGDCTPSPSFMCSGCEYLSQCKSWQGGEVQGNGDAS</sequence>
<dbReference type="InterPro" id="IPR038726">
    <property type="entry name" value="PDDEXK_AddAB-type"/>
</dbReference>
<organism evidence="2">
    <name type="scientific">Oceaniferula spumae</name>
    <dbReference type="NCBI Taxonomy" id="2979115"/>
    <lineage>
        <taxon>Bacteria</taxon>
        <taxon>Pseudomonadati</taxon>
        <taxon>Verrucomicrobiota</taxon>
        <taxon>Verrucomicrobiia</taxon>
        <taxon>Verrucomicrobiales</taxon>
        <taxon>Verrucomicrobiaceae</taxon>
        <taxon>Oceaniferula</taxon>
    </lineage>
</organism>
<feature type="domain" description="PD-(D/E)XK endonuclease-like" evidence="1">
    <location>
        <begin position="24"/>
        <end position="268"/>
    </location>
</feature>
<evidence type="ECO:0000259" key="1">
    <source>
        <dbReference type="Pfam" id="PF12705"/>
    </source>
</evidence>
<gene>
    <name evidence="2" type="ORF">NT6N_04380</name>
</gene>
<proteinExistence type="predicted"/>
<name>A0AAT9FHF6_9BACT</name>
<dbReference type="EMBL" id="AP026866">
    <property type="protein sequence ID" value="BDS05398.1"/>
    <property type="molecule type" value="Genomic_DNA"/>
</dbReference>
<reference evidence="2" key="1">
    <citation type="submission" date="2024-07" db="EMBL/GenBank/DDBJ databases">
        <title>Complete genome sequence of Verrucomicrobiaceae bacterium NT6N.</title>
        <authorList>
            <person name="Huang C."/>
            <person name="Takami H."/>
            <person name="Hamasaki K."/>
        </authorList>
    </citation>
    <scope>NUCLEOTIDE SEQUENCE</scope>
    <source>
        <strain evidence="2">NT6N</strain>
    </source>
</reference>
<evidence type="ECO:0000313" key="2">
    <source>
        <dbReference type="EMBL" id="BDS05398.1"/>
    </source>
</evidence>
<dbReference type="Pfam" id="PF12705">
    <property type="entry name" value="PDDEXK_1"/>
    <property type="match status" value="1"/>
</dbReference>
<dbReference type="KEGG" id="osu:NT6N_04380"/>